<evidence type="ECO:0000313" key="3">
    <source>
        <dbReference type="Proteomes" id="UP000041254"/>
    </source>
</evidence>
<feature type="region of interest" description="Disordered" evidence="1">
    <location>
        <begin position="94"/>
        <end position="157"/>
    </location>
</feature>
<protein>
    <submittedName>
        <fullName evidence="2">Uncharacterized protein</fullName>
    </submittedName>
</protein>
<reference evidence="2 3" key="1">
    <citation type="submission" date="2014-11" db="EMBL/GenBank/DDBJ databases">
        <authorList>
            <person name="Zhu J."/>
            <person name="Qi W."/>
            <person name="Song R."/>
        </authorList>
    </citation>
    <scope>NUCLEOTIDE SEQUENCE [LARGE SCALE GENOMIC DNA]</scope>
</reference>
<dbReference type="VEuPathDB" id="CryptoDB:Vbra_10769"/>
<dbReference type="EMBL" id="CDMY01000007">
    <property type="protein sequence ID" value="CEL91609.1"/>
    <property type="molecule type" value="Genomic_DNA"/>
</dbReference>
<dbReference type="InParanoid" id="A0A0G4E848"/>
<feature type="region of interest" description="Disordered" evidence="1">
    <location>
        <begin position="261"/>
        <end position="302"/>
    </location>
</feature>
<dbReference type="Proteomes" id="UP000041254">
    <property type="component" value="Unassembled WGS sequence"/>
</dbReference>
<accession>A0A0G4E848</accession>
<feature type="compositionally biased region" description="Gly residues" evidence="1">
    <location>
        <begin position="217"/>
        <end position="235"/>
    </location>
</feature>
<keyword evidence="3" id="KW-1185">Reference proteome</keyword>
<feature type="compositionally biased region" description="Polar residues" evidence="1">
    <location>
        <begin position="94"/>
        <end position="117"/>
    </location>
</feature>
<gene>
    <name evidence="2" type="ORF">Vbra_10769</name>
</gene>
<evidence type="ECO:0000313" key="2">
    <source>
        <dbReference type="EMBL" id="CEL91609.1"/>
    </source>
</evidence>
<feature type="region of interest" description="Disordered" evidence="1">
    <location>
        <begin position="171"/>
        <end position="235"/>
    </location>
</feature>
<sequence>MASSTDQWRFQQIQIMTTRRRHEHEFADMLRRHQNELFAATNQIMQGGSHQAQNEMQTQAFHQAMVGSNGSLSQPRHPPRSEPTYGFSRSMNGSNNSIPTAQAFDSPTFPSIPSSYEQEPFINASSPMFGGGPSSSFAAHPPAGAGAQAVQERQQSSQVVMPHGFNNNQMSTAAAAAGGGGGDMMMPLMPPGVLPETPQEQQEEEQGGGDDEYPGWGDMGDLGGQWGGGDWGAAGAGMPEVEIRVGDSSIMNNGMVGGGAKALSASAGAPSRPPSSISHSPAHTTQSFGFAPTSPMSSSYGSSLSMSEAAAAAAAVPMHMPGAPSRPPTPPLVHMQGLVGAFQNSPMAEAVPKILLRPRAKSSAPAAAAGVSMPYRPLQPPPQAGLPALSDLMQAVPAYAKSQVQAAVAGASVSTSSASSGGAMTNTTPRVVMNLSSVPHQVLTSASGAAIDDTRAAVDGGDQAVWKD</sequence>
<proteinExistence type="predicted"/>
<organism evidence="2 3">
    <name type="scientific">Vitrella brassicaformis (strain CCMP3155)</name>
    <dbReference type="NCBI Taxonomy" id="1169540"/>
    <lineage>
        <taxon>Eukaryota</taxon>
        <taxon>Sar</taxon>
        <taxon>Alveolata</taxon>
        <taxon>Colpodellida</taxon>
        <taxon>Vitrellaceae</taxon>
        <taxon>Vitrella</taxon>
    </lineage>
</organism>
<feature type="compositionally biased region" description="Acidic residues" evidence="1">
    <location>
        <begin position="201"/>
        <end position="213"/>
    </location>
</feature>
<dbReference type="AlphaFoldDB" id="A0A0G4E848"/>
<feature type="compositionally biased region" description="Low complexity" evidence="1">
    <location>
        <begin position="124"/>
        <end position="147"/>
    </location>
</feature>
<feature type="compositionally biased region" description="Low complexity" evidence="1">
    <location>
        <begin position="261"/>
        <end position="281"/>
    </location>
</feature>
<name>A0A0G4E848_VITBC</name>
<evidence type="ECO:0000256" key="1">
    <source>
        <dbReference type="SAM" id="MobiDB-lite"/>
    </source>
</evidence>